<accession>A0A7Z0HYF6</accession>
<name>A0A7Z0HYF6_9RHOB</name>
<evidence type="ECO:0000313" key="2">
    <source>
        <dbReference type="Proteomes" id="UP000529417"/>
    </source>
</evidence>
<dbReference type="EMBL" id="JACBXS010000009">
    <property type="protein sequence ID" value="NYS24596.1"/>
    <property type="molecule type" value="Genomic_DNA"/>
</dbReference>
<dbReference type="AlphaFoldDB" id="A0A7Z0HYF6"/>
<proteinExistence type="predicted"/>
<organism evidence="1 2">
    <name type="scientific">Rhabdonatronobacter sediminivivens</name>
    <dbReference type="NCBI Taxonomy" id="2743469"/>
    <lineage>
        <taxon>Bacteria</taxon>
        <taxon>Pseudomonadati</taxon>
        <taxon>Pseudomonadota</taxon>
        <taxon>Alphaproteobacteria</taxon>
        <taxon>Rhodobacterales</taxon>
        <taxon>Paracoccaceae</taxon>
        <taxon>Rhabdonatronobacter</taxon>
    </lineage>
</organism>
<dbReference type="Pfam" id="PF25209">
    <property type="entry name" value="Phage_capsid_4"/>
    <property type="match status" value="1"/>
</dbReference>
<keyword evidence="2" id="KW-1185">Reference proteome</keyword>
<evidence type="ECO:0000313" key="1">
    <source>
        <dbReference type="EMBL" id="NYS24596.1"/>
    </source>
</evidence>
<reference evidence="1 2" key="1">
    <citation type="journal article" date="2000" name="Arch. Microbiol.">
        <title>Rhodobaca bogoriensis gen. nov. and sp. nov., an alkaliphilic purple nonsulfur bacterium from African Rift Valley soda lakes.</title>
        <authorList>
            <person name="Milford A.D."/>
            <person name="Achenbach L.A."/>
            <person name="Jung D.O."/>
            <person name="Madigan M.T."/>
        </authorList>
    </citation>
    <scope>NUCLEOTIDE SEQUENCE [LARGE SCALE GENOMIC DNA]</scope>
    <source>
        <strain evidence="1 2">2376</strain>
    </source>
</reference>
<sequence length="416" mass="44813">MNAVPEDGEVTDPDALFQTGLEAIQAAWAAKGDTDVAMLGPSEAERSAYLHHKPVVGHTWDNGPGLRAKMVEGLLARLDPKGKTSAMGRDAAQMTMPQVAMAVCHSKGLRPLNEAEAVRMAATHSESDFPLILENSLSNLVARRMEQRLPDLARASHEVARDDYRVGRSLTLSATGMPQEVAEGGEVKFVTAEEKGEFLPTVRDFASGFNISNVALTNDATAMRLLGDIGNRMVQGAVERLRHVLLEPIEANSGAGQNMADGTAMFHADHGNLASSGAAISIESLSIARTAMRKQRGLNGELYAVEPWGLVVPAELETAAQKVLADINATKSSDANPFQNALELIVEPGLSDPEAWYLIADPARFDGLAHAFLDGQRAPRVETRPGWNTLGMEMRLVWALDAKFVETATWYRNPGA</sequence>
<comment type="caution">
    <text evidence="1">The sequence shown here is derived from an EMBL/GenBank/DDBJ whole genome shotgun (WGS) entry which is preliminary data.</text>
</comment>
<gene>
    <name evidence="1" type="ORF">HUK65_06290</name>
</gene>
<dbReference type="Proteomes" id="UP000529417">
    <property type="component" value="Unassembled WGS sequence"/>
</dbReference>
<protein>
    <submittedName>
        <fullName evidence="1">Mu-like prophage major head subunit gpT family protein</fullName>
    </submittedName>
</protein>